<feature type="region of interest" description="Disordered" evidence="1">
    <location>
        <begin position="614"/>
        <end position="672"/>
    </location>
</feature>
<dbReference type="AlphaFoldDB" id="A0AAV6VYD6"/>
<feature type="compositionally biased region" description="Basic and acidic residues" evidence="1">
    <location>
        <begin position="25"/>
        <end position="40"/>
    </location>
</feature>
<feature type="compositionally biased region" description="Polar residues" evidence="1">
    <location>
        <begin position="661"/>
        <end position="672"/>
    </location>
</feature>
<feature type="compositionally biased region" description="Basic and acidic residues" evidence="1">
    <location>
        <begin position="1093"/>
        <end position="1112"/>
    </location>
</feature>
<proteinExistence type="predicted"/>
<organism evidence="2 3">
    <name type="scientific">Oedothorax gibbosus</name>
    <dbReference type="NCBI Taxonomy" id="931172"/>
    <lineage>
        <taxon>Eukaryota</taxon>
        <taxon>Metazoa</taxon>
        <taxon>Ecdysozoa</taxon>
        <taxon>Arthropoda</taxon>
        <taxon>Chelicerata</taxon>
        <taxon>Arachnida</taxon>
        <taxon>Araneae</taxon>
        <taxon>Araneomorphae</taxon>
        <taxon>Entelegynae</taxon>
        <taxon>Araneoidea</taxon>
        <taxon>Linyphiidae</taxon>
        <taxon>Erigoninae</taxon>
        <taxon>Oedothorax</taxon>
    </lineage>
</organism>
<feature type="region of interest" description="Disordered" evidence="1">
    <location>
        <begin position="446"/>
        <end position="538"/>
    </location>
</feature>
<feature type="compositionally biased region" description="Basic and acidic residues" evidence="1">
    <location>
        <begin position="462"/>
        <end position="489"/>
    </location>
</feature>
<dbReference type="EMBL" id="JAFNEN010000013">
    <property type="protein sequence ID" value="KAG8200837.1"/>
    <property type="molecule type" value="Genomic_DNA"/>
</dbReference>
<accession>A0AAV6VYD6</accession>
<feature type="compositionally biased region" description="Basic residues" evidence="1">
    <location>
        <begin position="12"/>
        <end position="24"/>
    </location>
</feature>
<name>A0AAV6VYD6_9ARAC</name>
<feature type="region of interest" description="Disordered" evidence="1">
    <location>
        <begin position="1025"/>
        <end position="1112"/>
    </location>
</feature>
<feature type="compositionally biased region" description="Basic and acidic residues" evidence="1">
    <location>
        <begin position="631"/>
        <end position="649"/>
    </location>
</feature>
<evidence type="ECO:0000313" key="3">
    <source>
        <dbReference type="Proteomes" id="UP000827092"/>
    </source>
</evidence>
<evidence type="ECO:0000313" key="2">
    <source>
        <dbReference type="EMBL" id="KAG8200837.1"/>
    </source>
</evidence>
<comment type="caution">
    <text evidence="2">The sequence shown here is derived from an EMBL/GenBank/DDBJ whole genome shotgun (WGS) entry which is preliminary data.</text>
</comment>
<dbReference type="Proteomes" id="UP000827092">
    <property type="component" value="Unassembled WGS sequence"/>
</dbReference>
<evidence type="ECO:0000256" key="1">
    <source>
        <dbReference type="SAM" id="MobiDB-lite"/>
    </source>
</evidence>
<feature type="compositionally biased region" description="Polar residues" evidence="1">
    <location>
        <begin position="1082"/>
        <end position="1092"/>
    </location>
</feature>
<keyword evidence="3" id="KW-1185">Reference proteome</keyword>
<gene>
    <name evidence="2" type="ORF">JTE90_006414</name>
</gene>
<feature type="region of interest" description="Disordered" evidence="1">
    <location>
        <begin position="299"/>
        <end position="346"/>
    </location>
</feature>
<sequence length="1129" mass="127143">MEITEDFPQKNCKYKPKVNGRKPKQILEEHRKKRENKDSVGGRNHLKTNGILGLNDERVLVPDDSKDLITNKFFDVIAENKNKIEVDEPCCALDTIGSQAGKSGDNFKLFMEQLVSLRKEEKRLESSEFRFVRAKPNCKNKEELEPTVLLNGPTRENNKNVDITEVAPSESILPNVDTIEESVYCPASSNKEDDSPIDSGVFSSYSPEAPQVLEINTDEGIDLFLSDAFDISKENTRPKSIQENKAEIEVEESVALLSDVTKCPEQFSFEENNKNVDITKVAPSESTQQPEALLKDKAETSEDQLPGSENNKNVDITEVAPSERIQQPEALPKEKAETSEDQLPGSELQKELAMIIWPISKNKTQITSRKKYEAKEIHKKGSDYIVPENHEVVPELSTSISQSLKENNKNENIKKPPLVESLCESFKQSEELSSVGAETSEKLQDYCELFEPAPTSQSPLKDLTEGSDDRPFLIHLSEELLESKRKAEAVGRQSKPKRRKGNHTSATLANKPKRRKGNHTSAKPVNKNNENENIKKPPPVECLFESINQSSVGAETSEKLQDYCVITEKNLLQGKSKAELEELFAPAPTSQSPLKDLTEGSDAQPFLIHLTEENEKSKKVLEPSVTSQISHSKEEKSHDLYESKRKAEAVEGQSKHKRPKGNNTSAKPVNSDNKNVGVCWPLSSHKELNKRNLSSIESHDAVQNYSLKIERTVFVLYKSKEVDGEQLPSTKKDLIKKADYSAFCEQGESLQNYPPWDNNLKSDNFKLFMEQLVSLRKEEKSLESSEYKHTYSSVPSVNWFKCTHSSKCLPVELSEIHIENEKKCKSYSNEHMDVNKEKELNKMPDFGMQNSNEHMDVNKEKCKDKMPDFGRNTFLWTGSQKESEVSSQASTSSALSSALNTWRKPLQADKTTPVRKICSNEQLTSNKPTNKLVHERLKNQDLCSNAIELYHTLMSSKNTNHRLKKVTVVEEVKQNTHPHLSSQNLLSFRKKVVNTPPVKVVGTPPVKVVGTPPVKFVETPPVKVVETPPSTSNKPQIKNFRVNNIPSPLPKLKKKVTSHSPDDDHPKIDSEPSTEYCDGKSQPLNNPSASLNSHEKSFTIEKVPRKEPALLETKKLDKRQLEITTIEAS</sequence>
<protein>
    <submittedName>
        <fullName evidence="2">Uncharacterized protein</fullName>
    </submittedName>
</protein>
<feature type="compositionally biased region" description="Basic and acidic residues" evidence="1">
    <location>
        <begin position="1060"/>
        <end position="1070"/>
    </location>
</feature>
<reference evidence="2 3" key="1">
    <citation type="journal article" date="2022" name="Nat. Ecol. Evol.">
        <title>A masculinizing supergene underlies an exaggerated male reproductive morph in a spider.</title>
        <authorList>
            <person name="Hendrickx F."/>
            <person name="De Corte Z."/>
            <person name="Sonet G."/>
            <person name="Van Belleghem S.M."/>
            <person name="Kostlbacher S."/>
            <person name="Vangestel C."/>
        </authorList>
    </citation>
    <scope>NUCLEOTIDE SEQUENCE [LARGE SCALE GENOMIC DNA]</scope>
    <source>
        <strain evidence="2">W744_W776</strain>
    </source>
</reference>
<feature type="region of interest" description="Disordered" evidence="1">
    <location>
        <begin position="1"/>
        <end position="46"/>
    </location>
</feature>
<feature type="compositionally biased region" description="Polar residues" evidence="1">
    <location>
        <begin position="1033"/>
        <end position="1046"/>
    </location>
</feature>